<protein>
    <recommendedName>
        <fullName evidence="3">Peptidase M48 domain-containing protein</fullName>
    </recommendedName>
</protein>
<reference evidence="1 2" key="1">
    <citation type="submission" date="2018-02" db="EMBL/GenBank/DDBJ databases">
        <title>Genomic Encyclopedia of Archaeal and Bacterial Type Strains, Phase II (KMG-II): from individual species to whole genera.</title>
        <authorList>
            <person name="Goeker M."/>
        </authorList>
    </citation>
    <scope>NUCLEOTIDE SEQUENCE [LARGE SCALE GENOMIC DNA]</scope>
    <source>
        <strain evidence="1 2">DSM 21165</strain>
    </source>
</reference>
<proteinExistence type="predicted"/>
<sequence length="214" mass="24872">MIRKMMNRKVVFKMVVLFIVLTLLTNQIMPYNNKHIFPDSIAAEATKALSYFPELDNVAITFKFKTHIKKSTMQAQPKFGSFFRGRSKRSYIVLINKNIKIAGKEFKTEAIPKDVMIGWLGHELGHIIDYQHKSNLELLWFGITYLMSENHIKEAERAADTYAVSHGMADYILKTKNFILNHAEIDNSYKLRIKKYYLSPEEIMAMVEQRTSAN</sequence>
<name>A0A362WYH7_9FLAO</name>
<comment type="caution">
    <text evidence="1">The sequence shown here is derived from an EMBL/GenBank/DDBJ whole genome shotgun (WGS) entry which is preliminary data.</text>
</comment>
<accession>A0A362WYH7</accession>
<dbReference type="EMBL" id="PVEO01000007">
    <property type="protein sequence ID" value="PQV47427.1"/>
    <property type="molecule type" value="Genomic_DNA"/>
</dbReference>
<evidence type="ECO:0008006" key="3">
    <source>
        <dbReference type="Google" id="ProtNLM"/>
    </source>
</evidence>
<organism evidence="1 2">
    <name type="scientific">Jejuia pallidilutea</name>
    <dbReference type="NCBI Taxonomy" id="504487"/>
    <lineage>
        <taxon>Bacteria</taxon>
        <taxon>Pseudomonadati</taxon>
        <taxon>Bacteroidota</taxon>
        <taxon>Flavobacteriia</taxon>
        <taxon>Flavobacteriales</taxon>
        <taxon>Flavobacteriaceae</taxon>
        <taxon>Jejuia</taxon>
    </lineage>
</organism>
<dbReference type="AlphaFoldDB" id="A0A362WYH7"/>
<dbReference type="Proteomes" id="UP000251545">
    <property type="component" value="Unassembled WGS sequence"/>
</dbReference>
<evidence type="ECO:0000313" key="1">
    <source>
        <dbReference type="EMBL" id="PQV47427.1"/>
    </source>
</evidence>
<evidence type="ECO:0000313" key="2">
    <source>
        <dbReference type="Proteomes" id="UP000251545"/>
    </source>
</evidence>
<gene>
    <name evidence="1" type="ORF">CLV33_107215</name>
</gene>